<keyword evidence="6 7" id="KW-0472">Membrane</keyword>
<proteinExistence type="inferred from homology"/>
<comment type="subcellular location">
    <subcellularLocation>
        <location evidence="1">Cell membrane</location>
        <topology evidence="1">Multi-pass membrane protein</topology>
    </subcellularLocation>
</comment>
<dbReference type="CDD" id="cd01127">
    <property type="entry name" value="TrwB_TraG_TraD_VirD4"/>
    <property type="match status" value="2"/>
</dbReference>
<feature type="transmembrane region" description="Helical" evidence="7">
    <location>
        <begin position="97"/>
        <end position="117"/>
    </location>
</feature>
<sequence length="798" mass="92006">MRTKKIWTKIKDSLIRPVQDKKNTNRLGMVLSNNYVLPILIILIDLLLFFLFNYLINSFVTLFRAFSTEAVEYADILVWKNIFPNWEFITKSDTATYIYLFFTVLLIILDGFFIYGMKTSLSDDYFNQGQKGDSKFRTIEEIQQVYKEIPDKDKSFPGRGGTVISRYKDKLYIDPIPMNNLIIGMTGSGKDEFYVFSSIDIYSRAEEQTSMVVFDPKTEDYRSSAATLRKRGYDVYFLNLDQPIKSMKYNPLTLITEYYKKEQYDDAEMLADSFAYSIYSPDDSKLSGNEKFFNQSAASILSGLVLAHIKDCLEADAHINEQRFITFQKKQKAYSNLSEAQKAEVKLNITSIDEAIDNEDIRYIPDNFLISDVNMVHKYEKCINMYSILNLIIELSNMHVLDSEDTMLDIYFKERPPLDPGKIRYASAMVAGDRTKGSILSTLINGLNVFTNKAIAKMTSSSTLNFDDIGFGDRPVAIFLGVPDYDRSKWFLATIFIKQAYYYLAQKCARINGKCKTPVKFICNEFGNQPPIDDMSGVITVCRARNITFDMYIQAFAQLAEKYGDKVQETIEGNCGNIIYILSSSKETSEKISDLVGHRTRKIMQRSGQKLSLNKHFIENLEQEPLIYPETLRKLHEGECIVIPTMHRKDLNGNDIREEPIFNSIETGTNFKYRYQYLTDTFPNPDTVPLDSVNPFSCADVDPQKLIWDSNLSFDSYFKKRQEPELLFKHLPKSHQRQIITLVKDALGTDFDKDMFLDDVPLYKILIWIQSYLGIDSFVKQTVIDLLLLTLERGKVNE</sequence>
<dbReference type="EMBL" id="CYZO01000029">
    <property type="protein sequence ID" value="CUO28772.1"/>
    <property type="molecule type" value="Genomic_DNA"/>
</dbReference>
<evidence type="ECO:0000256" key="5">
    <source>
        <dbReference type="ARBA" id="ARBA00022989"/>
    </source>
</evidence>
<evidence type="ECO:0000256" key="3">
    <source>
        <dbReference type="ARBA" id="ARBA00022475"/>
    </source>
</evidence>
<dbReference type="PANTHER" id="PTHR37937">
    <property type="entry name" value="CONJUGATIVE TRANSFER: DNA TRANSPORT"/>
    <property type="match status" value="1"/>
</dbReference>
<evidence type="ECO:0000256" key="2">
    <source>
        <dbReference type="ARBA" id="ARBA00008806"/>
    </source>
</evidence>
<reference evidence="8 9" key="1">
    <citation type="submission" date="2015-09" db="EMBL/GenBank/DDBJ databases">
        <authorList>
            <consortium name="Pathogen Informatics"/>
        </authorList>
    </citation>
    <scope>NUCLEOTIDE SEQUENCE [LARGE SCALE GENOMIC DNA]</scope>
    <source>
        <strain evidence="8 9">2789STDY5834841</strain>
    </source>
</reference>
<evidence type="ECO:0000313" key="9">
    <source>
        <dbReference type="Proteomes" id="UP000095787"/>
    </source>
</evidence>
<dbReference type="AlphaFoldDB" id="A0A174DT52"/>
<evidence type="ECO:0000313" key="8">
    <source>
        <dbReference type="EMBL" id="CUO28772.1"/>
    </source>
</evidence>
<keyword evidence="5 7" id="KW-1133">Transmembrane helix</keyword>
<comment type="similarity">
    <text evidence="2">Belongs to the VirD4/TraG family.</text>
</comment>
<dbReference type="PANTHER" id="PTHR37937:SF1">
    <property type="entry name" value="CONJUGATIVE TRANSFER: DNA TRANSPORT"/>
    <property type="match status" value="1"/>
</dbReference>
<evidence type="ECO:0000256" key="7">
    <source>
        <dbReference type="SAM" id="Phobius"/>
    </source>
</evidence>
<dbReference type="GO" id="GO:0005886">
    <property type="term" value="C:plasma membrane"/>
    <property type="evidence" value="ECO:0007669"/>
    <property type="project" value="UniProtKB-SubCell"/>
</dbReference>
<evidence type="ECO:0000256" key="4">
    <source>
        <dbReference type="ARBA" id="ARBA00022692"/>
    </source>
</evidence>
<accession>A0A174DT52</accession>
<evidence type="ECO:0000256" key="1">
    <source>
        <dbReference type="ARBA" id="ARBA00004651"/>
    </source>
</evidence>
<keyword evidence="4 7" id="KW-0812">Transmembrane</keyword>
<name>A0A174DT52_9FIRM</name>
<dbReference type="InterPro" id="IPR051539">
    <property type="entry name" value="T4SS-coupling_protein"/>
</dbReference>
<dbReference type="InterPro" id="IPR027417">
    <property type="entry name" value="P-loop_NTPase"/>
</dbReference>
<dbReference type="Pfam" id="PF02534">
    <property type="entry name" value="T4SS-DNA_transf"/>
    <property type="match status" value="2"/>
</dbReference>
<dbReference type="SUPFAM" id="SSF52540">
    <property type="entry name" value="P-loop containing nucleoside triphosphate hydrolases"/>
    <property type="match status" value="1"/>
</dbReference>
<feature type="transmembrane region" description="Helical" evidence="7">
    <location>
        <begin position="35"/>
        <end position="56"/>
    </location>
</feature>
<gene>
    <name evidence="8" type="ORF">ERS852456_02133</name>
</gene>
<dbReference type="RefSeq" id="WP_055159278.1">
    <property type="nucleotide sequence ID" value="NZ_CYZO01000029.1"/>
</dbReference>
<organism evidence="8 9">
    <name type="scientific">[Ruminococcus] torques</name>
    <dbReference type="NCBI Taxonomy" id="33039"/>
    <lineage>
        <taxon>Bacteria</taxon>
        <taxon>Bacillati</taxon>
        <taxon>Bacillota</taxon>
        <taxon>Clostridia</taxon>
        <taxon>Lachnospirales</taxon>
        <taxon>Lachnospiraceae</taxon>
        <taxon>Mediterraneibacter</taxon>
    </lineage>
</organism>
<evidence type="ECO:0000256" key="6">
    <source>
        <dbReference type="ARBA" id="ARBA00023136"/>
    </source>
</evidence>
<dbReference type="Gene3D" id="3.40.50.300">
    <property type="entry name" value="P-loop containing nucleotide triphosphate hydrolases"/>
    <property type="match status" value="1"/>
</dbReference>
<protein>
    <submittedName>
        <fullName evidence="8">Type IV secretion system component VirD4</fullName>
    </submittedName>
</protein>
<dbReference type="InterPro" id="IPR003688">
    <property type="entry name" value="TraG/VirD4"/>
</dbReference>
<dbReference type="Proteomes" id="UP000095787">
    <property type="component" value="Unassembled WGS sequence"/>
</dbReference>
<keyword evidence="3" id="KW-1003">Cell membrane</keyword>